<dbReference type="InterPro" id="IPR006626">
    <property type="entry name" value="PbH1"/>
</dbReference>
<dbReference type="PANTHER" id="PTHR36453">
    <property type="entry name" value="SECRETED PROTEIN-RELATED"/>
    <property type="match status" value="1"/>
</dbReference>
<name>A0A5C5ZVP3_9BACT</name>
<protein>
    <submittedName>
        <fullName evidence="1">Uncharacterized protein</fullName>
    </submittedName>
</protein>
<dbReference type="Gene3D" id="2.160.20.10">
    <property type="entry name" value="Single-stranded right-handed beta-helix, Pectin lyase-like"/>
    <property type="match status" value="3"/>
</dbReference>
<evidence type="ECO:0000313" key="2">
    <source>
        <dbReference type="Proteomes" id="UP000316213"/>
    </source>
</evidence>
<dbReference type="EMBL" id="SJPM01000016">
    <property type="protein sequence ID" value="TWT91236.1"/>
    <property type="molecule type" value="Genomic_DNA"/>
</dbReference>
<reference evidence="1 2" key="1">
    <citation type="submission" date="2019-02" db="EMBL/GenBank/DDBJ databases">
        <title>Deep-cultivation of Planctomycetes and their phenomic and genomic characterization uncovers novel biology.</title>
        <authorList>
            <person name="Wiegand S."/>
            <person name="Jogler M."/>
            <person name="Boedeker C."/>
            <person name="Pinto D."/>
            <person name="Vollmers J."/>
            <person name="Rivas-Marin E."/>
            <person name="Kohn T."/>
            <person name="Peeters S.H."/>
            <person name="Heuer A."/>
            <person name="Rast P."/>
            <person name="Oberbeckmann S."/>
            <person name="Bunk B."/>
            <person name="Jeske O."/>
            <person name="Meyerdierks A."/>
            <person name="Storesund J.E."/>
            <person name="Kallscheuer N."/>
            <person name="Luecker S."/>
            <person name="Lage O.M."/>
            <person name="Pohl T."/>
            <person name="Merkel B.J."/>
            <person name="Hornburger P."/>
            <person name="Mueller R.-W."/>
            <person name="Bruemmer F."/>
            <person name="Labrenz M."/>
            <person name="Spormann A.M."/>
            <person name="Op Den Camp H."/>
            <person name="Overmann J."/>
            <person name="Amann R."/>
            <person name="Jetten M.S.M."/>
            <person name="Mascher T."/>
            <person name="Medema M.H."/>
            <person name="Devos D.P."/>
            <person name="Kaster A.-K."/>
            <person name="Ovreas L."/>
            <person name="Rohde M."/>
            <person name="Galperin M.Y."/>
            <person name="Jogler C."/>
        </authorList>
    </citation>
    <scope>NUCLEOTIDE SEQUENCE [LARGE SCALE GENOMIC DNA]</scope>
    <source>
        <strain evidence="1 2">Pla100</strain>
    </source>
</reference>
<evidence type="ECO:0000313" key="1">
    <source>
        <dbReference type="EMBL" id="TWT91236.1"/>
    </source>
</evidence>
<dbReference type="InterPro" id="IPR011050">
    <property type="entry name" value="Pectin_lyase_fold/virulence"/>
</dbReference>
<keyword evidence="2" id="KW-1185">Reference proteome</keyword>
<accession>A0A5C5ZVP3</accession>
<comment type="caution">
    <text evidence="1">The sequence shown here is derived from an EMBL/GenBank/DDBJ whole genome shotgun (WGS) entry which is preliminary data.</text>
</comment>
<gene>
    <name evidence="1" type="ORF">Pla100_54100</name>
</gene>
<dbReference type="AlphaFoldDB" id="A0A5C5ZVP3"/>
<dbReference type="SUPFAM" id="SSF51126">
    <property type="entry name" value="Pectin lyase-like"/>
    <property type="match status" value="1"/>
</dbReference>
<dbReference type="InterPro" id="IPR012334">
    <property type="entry name" value="Pectin_lyas_fold"/>
</dbReference>
<dbReference type="Proteomes" id="UP000316213">
    <property type="component" value="Unassembled WGS sequence"/>
</dbReference>
<dbReference type="PANTHER" id="PTHR36453:SF1">
    <property type="entry name" value="RIGHT HANDED BETA HELIX DOMAIN-CONTAINING PROTEIN"/>
    <property type="match status" value="1"/>
</dbReference>
<sequence length="741" mass="81107">MIPMLALFGASDASFALDVYVSVDGNAEADGSIAHPYGSLHDAVQAVRTLRTAGNTEPVVITLRVGRHQVNETLVLGIADAAQTSSNAAFEQYGAGDEIGPAYLTFAAYPGEHPVVSGGVPVTGWTRLESPPADLPATAVGKVWVTDMPSDMDRFYTLYDNYGRLNRARNSGFAYTKPGSARTLHFPQGALRNWSNVEDVEIQARPGRAWVINMLPLASVDEVDQVATTSVSATYPMGPLAPYLHKPGDSVVWVENIIDALDEPGEWVVNTQTRKIYLWPSDPAPDGSPRGILAPTTTELIRVEGVIDYQGPTDTPVRGIAFSGLTFSHADRWAWKNDEGRVGWGMQHDWDMFDRPTALLRFRGAEDCRVTDCTFINSGGSGLRMDLHAQRNRVVDSEFAHLGEAGILLAGYGPGTKDANHHNDIINNHIHHFSEITWHSPGLWAWQSGHNRMVHNELHHSGYAAVLITTRVEPDRSLNGEGGRTVRRHEIAAEDEKRTRGGYESWKIRERYNHARHNLLEHNEISHAVELLSDGNGIYVSGTGTGNIVRYNYLHDNLAHSLPAAIRCDDDQHETLIYGNVLYNNAGFSAAIASKGVNDIINNFIVAPAVVPRSGYISFEWAPVAGSKAHRNIILSHPDGGSAYSERLRSGQTSGGPKLVSTDMDSNLYYHPTNPHWIDDHLIKMRAVGKEDASLFGDPLFTDPGNGDFTFRPGSPAVVLGIESLDVSKMGRTSKDSVDHQ</sequence>
<proteinExistence type="predicted"/>
<organism evidence="1 2">
    <name type="scientific">Neorhodopirellula pilleata</name>
    <dbReference type="NCBI Taxonomy" id="2714738"/>
    <lineage>
        <taxon>Bacteria</taxon>
        <taxon>Pseudomonadati</taxon>
        <taxon>Planctomycetota</taxon>
        <taxon>Planctomycetia</taxon>
        <taxon>Pirellulales</taxon>
        <taxon>Pirellulaceae</taxon>
        <taxon>Neorhodopirellula</taxon>
    </lineage>
</organism>
<dbReference type="SMART" id="SM00710">
    <property type="entry name" value="PbH1"/>
    <property type="match status" value="7"/>
</dbReference>